<dbReference type="HOGENOM" id="CLU_022878_5_0_1"/>
<dbReference type="OMA" id="CTELCTA"/>
<dbReference type="AlphaFoldDB" id="N1PGT0"/>
<dbReference type="STRING" id="675120.N1PGT0"/>
<keyword evidence="3" id="KW-1185">Reference proteome</keyword>
<proteinExistence type="predicted"/>
<dbReference type="OrthoDB" id="271448at2759"/>
<dbReference type="Proteomes" id="UP000016933">
    <property type="component" value="Unassembled WGS sequence"/>
</dbReference>
<organism evidence="2 3">
    <name type="scientific">Dothistroma septosporum (strain NZE10 / CBS 128990)</name>
    <name type="common">Red band needle blight fungus</name>
    <name type="synonym">Mycosphaerella pini</name>
    <dbReference type="NCBI Taxonomy" id="675120"/>
    <lineage>
        <taxon>Eukaryota</taxon>
        <taxon>Fungi</taxon>
        <taxon>Dikarya</taxon>
        <taxon>Ascomycota</taxon>
        <taxon>Pezizomycotina</taxon>
        <taxon>Dothideomycetes</taxon>
        <taxon>Dothideomycetidae</taxon>
        <taxon>Mycosphaerellales</taxon>
        <taxon>Mycosphaerellaceae</taxon>
        <taxon>Dothistroma</taxon>
    </lineage>
</organism>
<evidence type="ECO:0000313" key="3">
    <source>
        <dbReference type="Proteomes" id="UP000016933"/>
    </source>
</evidence>
<sequence length="339" mass="35368">MTTTTSSATTTCKTTTMSSSIVSTTSSSTVSTSSSIAATTAPVTKLATTTTKAVTTNTSSATITFKTTATSSSIVSTTSRSTVSTSSSIATTTAPVTAPRPTTPTTCANKPYTPYYAALSNGYTTDPALAATRTTTAGQACPTIPEKGTYCGFINPLDPCAPQPDGYGPIPFPDNPSAFLAFPTLHALASAAPSTIPSTDNTEYIQVFKDLNAATSAPSYLGLYTLQNYSAPECAAKCDCTELCTAFNIYAERDPSLNPANNDSTYNPGYQTVWGQNCPNPQSMTSYKCTLWGSHIDSSTATNTGYTTEQFQVVVTASDGYDKIDITIPTKVNPNLTTL</sequence>
<name>N1PGT0_DOTSN</name>
<accession>N1PGT0</accession>
<reference evidence="2 3" key="2">
    <citation type="journal article" date="2012" name="PLoS Pathog.">
        <title>Diverse lifestyles and strategies of plant pathogenesis encoded in the genomes of eighteen Dothideomycetes fungi.</title>
        <authorList>
            <person name="Ohm R.A."/>
            <person name="Feau N."/>
            <person name="Henrissat B."/>
            <person name="Schoch C.L."/>
            <person name="Horwitz B.A."/>
            <person name="Barry K.W."/>
            <person name="Condon B.J."/>
            <person name="Copeland A.C."/>
            <person name="Dhillon B."/>
            <person name="Glaser F."/>
            <person name="Hesse C.N."/>
            <person name="Kosti I."/>
            <person name="LaButti K."/>
            <person name="Lindquist E.A."/>
            <person name="Lucas S."/>
            <person name="Salamov A.A."/>
            <person name="Bradshaw R.E."/>
            <person name="Ciuffetti L."/>
            <person name="Hamelin R.C."/>
            <person name="Kema G.H.J."/>
            <person name="Lawrence C."/>
            <person name="Scott J.A."/>
            <person name="Spatafora J.W."/>
            <person name="Turgeon B.G."/>
            <person name="de Wit P.J.G.M."/>
            <person name="Zhong S."/>
            <person name="Goodwin S.B."/>
            <person name="Grigoriev I.V."/>
        </authorList>
    </citation>
    <scope>NUCLEOTIDE SEQUENCE [LARGE SCALE GENOMIC DNA]</scope>
    <source>
        <strain evidence="3">NZE10 / CBS 128990</strain>
    </source>
</reference>
<gene>
    <name evidence="2" type="ORF">DOTSEDRAFT_157604</name>
</gene>
<protein>
    <submittedName>
        <fullName evidence="2">Uncharacterized protein</fullName>
    </submittedName>
</protein>
<dbReference type="eggNOG" id="ENOG502SMPD">
    <property type="taxonomic scope" value="Eukaryota"/>
</dbReference>
<reference evidence="3" key="1">
    <citation type="journal article" date="2012" name="PLoS Genet.">
        <title>The genomes of the fungal plant pathogens Cladosporium fulvum and Dothistroma septosporum reveal adaptation to different hosts and lifestyles but also signatures of common ancestry.</title>
        <authorList>
            <person name="de Wit P.J.G.M."/>
            <person name="van der Burgt A."/>
            <person name="Oekmen B."/>
            <person name="Stergiopoulos I."/>
            <person name="Abd-Elsalam K.A."/>
            <person name="Aerts A.L."/>
            <person name="Bahkali A.H."/>
            <person name="Beenen H.G."/>
            <person name="Chettri P."/>
            <person name="Cox M.P."/>
            <person name="Datema E."/>
            <person name="de Vries R.P."/>
            <person name="Dhillon B."/>
            <person name="Ganley A.R."/>
            <person name="Griffiths S.A."/>
            <person name="Guo Y."/>
            <person name="Hamelin R.C."/>
            <person name="Henrissat B."/>
            <person name="Kabir M.S."/>
            <person name="Jashni M.K."/>
            <person name="Kema G."/>
            <person name="Klaubauf S."/>
            <person name="Lapidus A."/>
            <person name="Levasseur A."/>
            <person name="Lindquist E."/>
            <person name="Mehrabi R."/>
            <person name="Ohm R.A."/>
            <person name="Owen T.J."/>
            <person name="Salamov A."/>
            <person name="Schwelm A."/>
            <person name="Schijlen E."/>
            <person name="Sun H."/>
            <person name="van den Burg H.A."/>
            <person name="van Ham R.C.H.J."/>
            <person name="Zhang S."/>
            <person name="Goodwin S.B."/>
            <person name="Grigoriev I.V."/>
            <person name="Collemare J."/>
            <person name="Bradshaw R.E."/>
        </authorList>
    </citation>
    <scope>NUCLEOTIDE SEQUENCE [LARGE SCALE GENOMIC DNA]</scope>
    <source>
        <strain evidence="3">NZE10 / CBS 128990</strain>
    </source>
</reference>
<evidence type="ECO:0000256" key="1">
    <source>
        <dbReference type="SAM" id="MobiDB-lite"/>
    </source>
</evidence>
<evidence type="ECO:0000313" key="2">
    <source>
        <dbReference type="EMBL" id="EME40725.1"/>
    </source>
</evidence>
<dbReference type="PANTHER" id="PTHR36578:SF1">
    <property type="entry name" value="APPLE DOMAIN-CONTAINING PROTEIN"/>
    <property type="match status" value="1"/>
</dbReference>
<feature type="region of interest" description="Disordered" evidence="1">
    <location>
        <begin position="81"/>
        <end position="105"/>
    </location>
</feature>
<dbReference type="PANTHER" id="PTHR36578">
    <property type="entry name" value="CHROMOSOME 15, WHOLE GENOME SHOTGUN SEQUENCE"/>
    <property type="match status" value="1"/>
</dbReference>
<dbReference type="EMBL" id="KB446543">
    <property type="protein sequence ID" value="EME40725.1"/>
    <property type="molecule type" value="Genomic_DNA"/>
</dbReference>